<dbReference type="HOGENOM" id="CLU_1627003_0_0_1"/>
<reference evidence="1 2" key="2">
    <citation type="journal article" date="2012" name="PLoS Pathog.">
        <title>Diverse lifestyles and strategies of plant pathogenesis encoded in the genomes of eighteen Dothideomycetes fungi.</title>
        <authorList>
            <person name="Ohm R.A."/>
            <person name="Feau N."/>
            <person name="Henrissat B."/>
            <person name="Schoch C.L."/>
            <person name="Horwitz B.A."/>
            <person name="Barry K.W."/>
            <person name="Condon B.J."/>
            <person name="Copeland A.C."/>
            <person name="Dhillon B."/>
            <person name="Glaser F."/>
            <person name="Hesse C.N."/>
            <person name="Kosti I."/>
            <person name="LaButti K."/>
            <person name="Lindquist E.A."/>
            <person name="Lucas S."/>
            <person name="Salamov A.A."/>
            <person name="Bradshaw R.E."/>
            <person name="Ciuffetti L."/>
            <person name="Hamelin R.C."/>
            <person name="Kema G.H.J."/>
            <person name="Lawrence C."/>
            <person name="Scott J.A."/>
            <person name="Spatafora J.W."/>
            <person name="Turgeon B.G."/>
            <person name="de Wit P.J.G.M."/>
            <person name="Zhong S."/>
            <person name="Goodwin S.B."/>
            <person name="Grigoriev I.V."/>
        </authorList>
    </citation>
    <scope>NUCLEOTIDE SEQUENCE [LARGE SCALE GENOMIC DNA]</scope>
    <source>
        <strain evidence="2">NZE10 / CBS 128990</strain>
    </source>
</reference>
<proteinExistence type="predicted"/>
<protein>
    <submittedName>
        <fullName evidence="1">Uncharacterized protein</fullName>
    </submittedName>
</protein>
<organism evidence="1 2">
    <name type="scientific">Dothistroma septosporum (strain NZE10 / CBS 128990)</name>
    <name type="common">Red band needle blight fungus</name>
    <name type="synonym">Mycosphaerella pini</name>
    <dbReference type="NCBI Taxonomy" id="675120"/>
    <lineage>
        <taxon>Eukaryota</taxon>
        <taxon>Fungi</taxon>
        <taxon>Dikarya</taxon>
        <taxon>Ascomycota</taxon>
        <taxon>Pezizomycotina</taxon>
        <taxon>Dothideomycetes</taxon>
        <taxon>Dothideomycetidae</taxon>
        <taxon>Mycosphaerellales</taxon>
        <taxon>Mycosphaerellaceae</taxon>
        <taxon>Dothistroma</taxon>
    </lineage>
</organism>
<name>N1PQL5_DOTSN</name>
<dbReference type="OrthoDB" id="3645509at2759"/>
<gene>
    <name evidence="1" type="ORF">DOTSEDRAFT_24646</name>
</gene>
<evidence type="ECO:0000313" key="2">
    <source>
        <dbReference type="Proteomes" id="UP000016933"/>
    </source>
</evidence>
<dbReference type="Proteomes" id="UP000016933">
    <property type="component" value="Unassembled WGS sequence"/>
</dbReference>
<accession>N1PQL5</accession>
<evidence type="ECO:0000313" key="1">
    <source>
        <dbReference type="EMBL" id="EME44640.1"/>
    </source>
</evidence>
<dbReference type="AlphaFoldDB" id="N1PQL5"/>
<dbReference type="EMBL" id="KB446539">
    <property type="protein sequence ID" value="EME44640.1"/>
    <property type="molecule type" value="Genomic_DNA"/>
</dbReference>
<reference evidence="2" key="1">
    <citation type="journal article" date="2012" name="PLoS Genet.">
        <title>The genomes of the fungal plant pathogens Cladosporium fulvum and Dothistroma septosporum reveal adaptation to different hosts and lifestyles but also signatures of common ancestry.</title>
        <authorList>
            <person name="de Wit P.J.G.M."/>
            <person name="van der Burgt A."/>
            <person name="Oekmen B."/>
            <person name="Stergiopoulos I."/>
            <person name="Abd-Elsalam K.A."/>
            <person name="Aerts A.L."/>
            <person name="Bahkali A.H."/>
            <person name="Beenen H.G."/>
            <person name="Chettri P."/>
            <person name="Cox M.P."/>
            <person name="Datema E."/>
            <person name="de Vries R.P."/>
            <person name="Dhillon B."/>
            <person name="Ganley A.R."/>
            <person name="Griffiths S.A."/>
            <person name="Guo Y."/>
            <person name="Hamelin R.C."/>
            <person name="Henrissat B."/>
            <person name="Kabir M.S."/>
            <person name="Jashni M.K."/>
            <person name="Kema G."/>
            <person name="Klaubauf S."/>
            <person name="Lapidus A."/>
            <person name="Levasseur A."/>
            <person name="Lindquist E."/>
            <person name="Mehrabi R."/>
            <person name="Ohm R.A."/>
            <person name="Owen T.J."/>
            <person name="Salamov A."/>
            <person name="Schwelm A."/>
            <person name="Schijlen E."/>
            <person name="Sun H."/>
            <person name="van den Burg H.A."/>
            <person name="van Ham R.C.H.J."/>
            <person name="Zhang S."/>
            <person name="Goodwin S.B."/>
            <person name="Grigoriev I.V."/>
            <person name="Collemare J."/>
            <person name="Bradshaw R.E."/>
        </authorList>
    </citation>
    <scope>NUCLEOTIDE SEQUENCE [LARGE SCALE GENOMIC DNA]</scope>
    <source>
        <strain evidence="2">NZE10 / CBS 128990</strain>
    </source>
</reference>
<sequence length="163" mass="18434">MTNKPCHLLKLPPELRLAVYESVYCLETLHAKGAHLHDMGQPALLYTCTTRFTESRSAFDTQINRIANHAVQKMETSRYIVRIMYEHVRGSLYSGVVDFDVDELYSPDMADEARLHARDMVIGLVLKGRHKVRTFDEVCAPTLAARDEPSEVVLENVGTDAQT</sequence>
<keyword evidence="2" id="KW-1185">Reference proteome</keyword>